<dbReference type="Pfam" id="PF06241">
    <property type="entry name" value="Castor_Poll_mid"/>
    <property type="match status" value="1"/>
</dbReference>
<dbReference type="InterPro" id="IPR044849">
    <property type="entry name" value="CASTOR/POLLUX/SYM8-like"/>
</dbReference>
<dbReference type="EMBL" id="NZEX01000084">
    <property type="protein sequence ID" value="MAH63238.1"/>
    <property type="molecule type" value="Genomic_DNA"/>
</dbReference>
<reference evidence="10" key="1">
    <citation type="submission" date="2017-09" db="EMBL/GenBank/DDBJ databases">
        <title>The Reconstruction of 2,631 Draft Metagenome-Assembled Genomes from the Global Oceans.</title>
        <authorList>
            <person name="Tully B.J."/>
            <person name="Graham E.D."/>
            <person name="Heidelberg J.F."/>
        </authorList>
    </citation>
    <scope>NUCLEOTIDE SEQUENCE [LARGE SCALE GENOMIC DNA]</scope>
</reference>
<evidence type="ECO:0000256" key="5">
    <source>
        <dbReference type="ARBA" id="ARBA00023065"/>
    </source>
</evidence>
<keyword evidence="2" id="KW-0813">Transport</keyword>
<feature type="transmembrane region" description="Helical" evidence="7">
    <location>
        <begin position="91"/>
        <end position="111"/>
    </location>
</feature>
<dbReference type="SUPFAM" id="SSF116726">
    <property type="entry name" value="TrkA C-terminal domain-like"/>
    <property type="match status" value="1"/>
</dbReference>
<dbReference type="PANTHER" id="PTHR31563:SF10">
    <property type="entry name" value="ION CHANNEL POLLUX-RELATED"/>
    <property type="match status" value="1"/>
</dbReference>
<evidence type="ECO:0000256" key="3">
    <source>
        <dbReference type="ARBA" id="ARBA00022692"/>
    </source>
</evidence>
<protein>
    <recommendedName>
        <fullName evidence="8">CASTOR/POLLUX/SYM8 ion channel conserved domain-containing protein</fullName>
    </recommendedName>
</protein>
<evidence type="ECO:0000256" key="7">
    <source>
        <dbReference type="SAM" id="Phobius"/>
    </source>
</evidence>
<evidence type="ECO:0000256" key="1">
    <source>
        <dbReference type="ARBA" id="ARBA00004127"/>
    </source>
</evidence>
<keyword evidence="3 7" id="KW-0812">Transmembrane</keyword>
<keyword evidence="4 7" id="KW-1133">Transmembrane helix</keyword>
<keyword evidence="5" id="KW-0406">Ion transport</keyword>
<evidence type="ECO:0000256" key="2">
    <source>
        <dbReference type="ARBA" id="ARBA00022448"/>
    </source>
</evidence>
<dbReference type="InterPro" id="IPR036721">
    <property type="entry name" value="RCK_C_sf"/>
</dbReference>
<keyword evidence="6 7" id="KW-0472">Membrane</keyword>
<name>A0A2D6YJ64_9DELT</name>
<sequence length="650" mass="73930">MAQQQFKFKDRLRYRLDNFFSKGGTAVFLALLFLFFIAFLVMGALRLLAFIFFPDENIEEMGFLLWHAFFQIIDSGSLAELDAHSNLAGKLVAIATIFMGLVLFSSMVAFITQQFELRLSILRKGKSKVLERNQTVILGFDIRCLEIIKELIEANASEKDAVVVVMADREKEEMDDYFHEHLPNTQTTRIICRTGLASSPQALRKISVDKGRSVILTNPSPQVATNAVKIQGDYQILKAIMAISSVTGEDKMPPVIAKLFFERNRDLARGIAPGKVVVLDEDLILAKILVQTSRIPGLSLVYSQLVGFVGDEIYFAEIPKFIWGKNFGQMQFHFQSSVPIGLRRSDLIMLNPKPDTILEEGDEAIVIAEDDSTIHFFEQPVVVPTELSYSTNKVLPKIEKYLIFGWNRKLPILVDEYSGYIHDGSVIDIIVPRKSDAMERIFQQLSSKHPKVRMTLQQVNPSMSNFPGRLYPHRYDNVIIMAGENGTTEEIDSETISMLLKFRHFFREVRVKGEEVHTQLITEVMDSANAQIIQQSGVKDFLVSNQFVSKMMAQISEDPDVNLVYEDLFREDGSEIYLKPAWLYFENLPAELSFADIMLAAQKRDEVCFGLKIKSEEYEPKFGINIIPKKEEVFTLEEGDMLIVLAEDEY</sequence>
<feature type="domain" description="CASTOR/POLLUX/SYM8 ion channel conserved" evidence="8">
    <location>
        <begin position="284"/>
        <end position="375"/>
    </location>
</feature>
<evidence type="ECO:0000259" key="8">
    <source>
        <dbReference type="Pfam" id="PF06241"/>
    </source>
</evidence>
<dbReference type="InterPro" id="IPR010420">
    <property type="entry name" value="CASTOR/POLLUX/SYM8_dom"/>
</dbReference>
<dbReference type="GO" id="GO:0012505">
    <property type="term" value="C:endomembrane system"/>
    <property type="evidence" value="ECO:0007669"/>
    <property type="project" value="UniProtKB-SubCell"/>
</dbReference>
<dbReference type="GO" id="GO:0006813">
    <property type="term" value="P:potassium ion transport"/>
    <property type="evidence" value="ECO:0007669"/>
    <property type="project" value="InterPro"/>
</dbReference>
<organism evidence="9 10">
    <name type="scientific">SAR324 cluster bacterium</name>
    <dbReference type="NCBI Taxonomy" id="2024889"/>
    <lineage>
        <taxon>Bacteria</taxon>
        <taxon>Deltaproteobacteria</taxon>
        <taxon>SAR324 cluster</taxon>
    </lineage>
</organism>
<dbReference type="Proteomes" id="UP000226525">
    <property type="component" value="Unassembled WGS sequence"/>
</dbReference>
<dbReference type="AlphaFoldDB" id="A0A2D6YJ64"/>
<feature type="transmembrane region" description="Helical" evidence="7">
    <location>
        <begin position="20"/>
        <end position="49"/>
    </location>
</feature>
<dbReference type="PANTHER" id="PTHR31563">
    <property type="entry name" value="ION CHANNEL POLLUX-RELATED"/>
    <property type="match status" value="1"/>
</dbReference>
<evidence type="ECO:0000313" key="9">
    <source>
        <dbReference type="EMBL" id="MAH63238.1"/>
    </source>
</evidence>
<proteinExistence type="predicted"/>
<comment type="subcellular location">
    <subcellularLocation>
        <location evidence="1">Endomembrane system</location>
        <topology evidence="1">Multi-pass membrane protein</topology>
    </subcellularLocation>
</comment>
<evidence type="ECO:0000256" key="4">
    <source>
        <dbReference type="ARBA" id="ARBA00022989"/>
    </source>
</evidence>
<accession>A0A2D6YJ64</accession>
<evidence type="ECO:0000313" key="10">
    <source>
        <dbReference type="Proteomes" id="UP000226525"/>
    </source>
</evidence>
<evidence type="ECO:0000256" key="6">
    <source>
        <dbReference type="ARBA" id="ARBA00023136"/>
    </source>
</evidence>
<dbReference type="Gene3D" id="3.40.50.720">
    <property type="entry name" value="NAD(P)-binding Rossmann-like Domain"/>
    <property type="match status" value="2"/>
</dbReference>
<gene>
    <name evidence="9" type="ORF">CMN54_07320</name>
</gene>
<comment type="caution">
    <text evidence="9">The sequence shown here is derived from an EMBL/GenBank/DDBJ whole genome shotgun (WGS) entry which is preliminary data.</text>
</comment>
<feature type="transmembrane region" description="Helical" evidence="7">
    <location>
        <begin position="61"/>
        <end position="79"/>
    </location>
</feature>